<evidence type="ECO:0000313" key="2">
    <source>
        <dbReference type="Proteomes" id="UP000192418"/>
    </source>
</evidence>
<reference evidence="1 2" key="1">
    <citation type="submission" date="2017-04" db="EMBL/GenBank/DDBJ databases">
        <authorList>
            <person name="Afonso C.L."/>
            <person name="Miller P.J."/>
            <person name="Scott M.A."/>
            <person name="Spackman E."/>
            <person name="Goraichik I."/>
            <person name="Dimitrov K.M."/>
            <person name="Suarez D.L."/>
            <person name="Swayne D.E."/>
        </authorList>
    </citation>
    <scope>NUCLEOTIDE SEQUENCE [LARGE SCALE GENOMIC DNA]</scope>
    <source>
        <strain evidence="1 2">DSM 3385</strain>
    </source>
</reference>
<sequence>MSQPFPPETKASVIHNSTFGLHFKAGIFKYTDGLSVPTGSGFCY</sequence>
<evidence type="ECO:0000313" key="1">
    <source>
        <dbReference type="EMBL" id="SMD06246.1"/>
    </source>
</evidence>
<keyword evidence="2" id="KW-1185">Reference proteome</keyword>
<proteinExistence type="predicted"/>
<dbReference type="AlphaFoldDB" id="A0A1W2EAA3"/>
<name>A0A1W2EAA3_9BACT</name>
<gene>
    <name evidence="1" type="ORF">SAMN02746065_1278</name>
</gene>
<dbReference type="Proteomes" id="UP000192418">
    <property type="component" value="Unassembled WGS sequence"/>
</dbReference>
<organism evidence="1 2">
    <name type="scientific">Desulfocicer vacuolatum DSM 3385</name>
    <dbReference type="NCBI Taxonomy" id="1121400"/>
    <lineage>
        <taxon>Bacteria</taxon>
        <taxon>Pseudomonadati</taxon>
        <taxon>Thermodesulfobacteriota</taxon>
        <taxon>Desulfobacteria</taxon>
        <taxon>Desulfobacterales</taxon>
        <taxon>Desulfobacteraceae</taxon>
        <taxon>Desulfocicer</taxon>
    </lineage>
</organism>
<dbReference type="STRING" id="1121400.SAMN02746065_1278"/>
<protein>
    <submittedName>
        <fullName evidence="1">Uncharacterized protein</fullName>
    </submittedName>
</protein>
<dbReference type="EMBL" id="FWXY01000027">
    <property type="protein sequence ID" value="SMD06246.1"/>
    <property type="molecule type" value="Genomic_DNA"/>
</dbReference>
<accession>A0A1W2EAA3</accession>